<keyword evidence="1" id="KW-1185">Reference proteome</keyword>
<evidence type="ECO:0000313" key="1">
    <source>
        <dbReference type="Proteomes" id="UP000189701"/>
    </source>
</evidence>
<dbReference type="AlphaFoldDB" id="A0A1U7X006"/>
<dbReference type="eggNOG" id="KOG1802">
    <property type="taxonomic scope" value="Eukaryota"/>
</dbReference>
<reference evidence="2" key="2">
    <citation type="submission" date="2025-08" db="UniProtKB">
        <authorList>
            <consortium name="RefSeq"/>
        </authorList>
    </citation>
    <scope>IDENTIFICATION</scope>
    <source>
        <tissue evidence="2">Leaf</tissue>
    </source>
</reference>
<dbReference type="RefSeq" id="XP_009785482.1">
    <property type="nucleotide sequence ID" value="XM_009787180.1"/>
</dbReference>
<reference evidence="1" key="1">
    <citation type="journal article" date="2013" name="Genome Biol.">
        <title>Reference genomes and transcriptomes of Nicotiana sylvestris and Nicotiana tomentosiformis.</title>
        <authorList>
            <person name="Sierro N."/>
            <person name="Battey J.N."/>
            <person name="Ouadi S."/>
            <person name="Bovet L."/>
            <person name="Goepfert S."/>
            <person name="Bakaher N."/>
            <person name="Peitsch M.C."/>
            <person name="Ivanov N.V."/>
        </authorList>
    </citation>
    <scope>NUCLEOTIDE SEQUENCE [LARGE SCALE GENOMIC DNA]</scope>
</reference>
<dbReference type="OrthoDB" id="10598017at2759"/>
<dbReference type="KEGG" id="nsy:104233744"/>
<dbReference type="STRING" id="4096.A0A1U7X006"/>
<name>A0A1U7X006_NICSY</name>
<sequence>MNKVLMMNPLRLLSLNVLFLWFLAQNRLFLSVITAQLGPVIMCKKATQARLAQSLFVRLVLLRVKPIRLQVQTVCILHYLSFHQIAFMKLHSKPSMKGNQHVLISRSLCPTVSCSSMLRSYSLMIDNLAGERSPYDEPFHKLFEDYYLLRLVI</sequence>
<dbReference type="GeneID" id="104233744"/>
<accession>A0A1U7X006</accession>
<dbReference type="Proteomes" id="UP000189701">
    <property type="component" value="Unplaced"/>
</dbReference>
<organism evidence="1 2">
    <name type="scientific">Nicotiana sylvestris</name>
    <name type="common">Wood tobacco</name>
    <name type="synonym">South American tobacco</name>
    <dbReference type="NCBI Taxonomy" id="4096"/>
    <lineage>
        <taxon>Eukaryota</taxon>
        <taxon>Viridiplantae</taxon>
        <taxon>Streptophyta</taxon>
        <taxon>Embryophyta</taxon>
        <taxon>Tracheophyta</taxon>
        <taxon>Spermatophyta</taxon>
        <taxon>Magnoliopsida</taxon>
        <taxon>eudicotyledons</taxon>
        <taxon>Gunneridae</taxon>
        <taxon>Pentapetalae</taxon>
        <taxon>asterids</taxon>
        <taxon>lamiids</taxon>
        <taxon>Solanales</taxon>
        <taxon>Solanaceae</taxon>
        <taxon>Nicotianoideae</taxon>
        <taxon>Nicotianeae</taxon>
        <taxon>Nicotiana</taxon>
    </lineage>
</organism>
<gene>
    <name evidence="2" type="primary">LOC104233744</name>
</gene>
<evidence type="ECO:0000313" key="2">
    <source>
        <dbReference type="RefSeq" id="XP_009785482.1"/>
    </source>
</evidence>
<protein>
    <submittedName>
        <fullName evidence="2">Uncharacterized protein LOC104233744 isoform X1</fullName>
    </submittedName>
</protein>
<dbReference type="Gene3D" id="3.40.50.300">
    <property type="entry name" value="P-loop containing nucleotide triphosphate hydrolases"/>
    <property type="match status" value="1"/>
</dbReference>
<proteinExistence type="predicted"/>
<dbReference type="InterPro" id="IPR027417">
    <property type="entry name" value="P-loop_NTPase"/>
</dbReference>